<protein>
    <submittedName>
        <fullName evidence="2">Uncharacterized protein</fullName>
    </submittedName>
</protein>
<dbReference type="OrthoDB" id="8480939at2"/>
<evidence type="ECO:0000313" key="3">
    <source>
        <dbReference type="Proteomes" id="UP000183974"/>
    </source>
</evidence>
<sequence length="79" mass="8240">MKHLAFTAILALIAAPAVASQCPMDMSRIDAALETAQLSDEQLAEVEALRAEGEELHAAGDHAASVETLGQAKDILGIE</sequence>
<gene>
    <name evidence="2" type="ORF">SAMN05444398_10550</name>
</gene>
<dbReference type="STRING" id="337701.SAMN05444398_10550"/>
<feature type="signal peptide" evidence="1">
    <location>
        <begin position="1"/>
        <end position="19"/>
    </location>
</feature>
<accession>A0A1M7CZN3</accession>
<dbReference type="RefSeq" id="WP_073034721.1">
    <property type="nucleotide sequence ID" value="NZ_BMLR01000005.1"/>
</dbReference>
<proteinExistence type="predicted"/>
<evidence type="ECO:0000313" key="2">
    <source>
        <dbReference type="EMBL" id="SHL72670.1"/>
    </source>
</evidence>
<dbReference type="EMBL" id="FRBR01000005">
    <property type="protein sequence ID" value="SHL72670.1"/>
    <property type="molecule type" value="Genomic_DNA"/>
</dbReference>
<name>A0A1M7CZN3_9RHOB</name>
<dbReference type="Proteomes" id="UP000183974">
    <property type="component" value="Unassembled WGS sequence"/>
</dbReference>
<dbReference type="AlphaFoldDB" id="A0A1M7CZN3"/>
<evidence type="ECO:0000256" key="1">
    <source>
        <dbReference type="SAM" id="SignalP"/>
    </source>
</evidence>
<organism evidence="2 3">
    <name type="scientific">Roseovarius pacificus</name>
    <dbReference type="NCBI Taxonomy" id="337701"/>
    <lineage>
        <taxon>Bacteria</taxon>
        <taxon>Pseudomonadati</taxon>
        <taxon>Pseudomonadota</taxon>
        <taxon>Alphaproteobacteria</taxon>
        <taxon>Rhodobacterales</taxon>
        <taxon>Roseobacteraceae</taxon>
        <taxon>Roseovarius</taxon>
    </lineage>
</organism>
<feature type="chain" id="PRO_5012229585" evidence="1">
    <location>
        <begin position="20"/>
        <end position="79"/>
    </location>
</feature>
<reference evidence="2 3" key="1">
    <citation type="submission" date="2016-11" db="EMBL/GenBank/DDBJ databases">
        <authorList>
            <person name="Jaros S."/>
            <person name="Januszkiewicz K."/>
            <person name="Wedrychowicz H."/>
        </authorList>
    </citation>
    <scope>NUCLEOTIDE SEQUENCE [LARGE SCALE GENOMIC DNA]</scope>
    <source>
        <strain evidence="2 3">DSM 29589</strain>
    </source>
</reference>
<keyword evidence="1" id="KW-0732">Signal</keyword>
<keyword evidence="3" id="KW-1185">Reference proteome</keyword>